<feature type="transmembrane region" description="Helical" evidence="1">
    <location>
        <begin position="66"/>
        <end position="83"/>
    </location>
</feature>
<evidence type="ECO:0000313" key="5">
    <source>
        <dbReference type="WormBase" id="SRAE_0000051000"/>
    </source>
</evidence>
<protein>
    <submittedName>
        <fullName evidence="2 4">Uncharacterized protein</fullName>
    </submittedName>
</protein>
<organism evidence="2">
    <name type="scientific">Strongyloides ratti</name>
    <name type="common">Parasitic roundworm</name>
    <dbReference type="NCBI Taxonomy" id="34506"/>
    <lineage>
        <taxon>Eukaryota</taxon>
        <taxon>Metazoa</taxon>
        <taxon>Ecdysozoa</taxon>
        <taxon>Nematoda</taxon>
        <taxon>Chromadorea</taxon>
        <taxon>Rhabditida</taxon>
        <taxon>Tylenchina</taxon>
        <taxon>Panagrolaimomorpha</taxon>
        <taxon>Strongyloidoidea</taxon>
        <taxon>Strongyloididae</taxon>
        <taxon>Strongyloides</taxon>
    </lineage>
</organism>
<dbReference type="WormBase" id="SRAE_0000051000">
    <property type="protein sequence ID" value="SRP04859"/>
    <property type="gene ID" value="WBGene00256255"/>
</dbReference>
<proteinExistence type="predicted"/>
<dbReference type="WBParaSite" id="SRAE_0000051000.1">
    <property type="protein sequence ID" value="SRAE_0000051000.1"/>
    <property type="gene ID" value="WBGene00256255"/>
</dbReference>
<evidence type="ECO:0000313" key="4">
    <source>
        <dbReference type="WBParaSite" id="SRAE_0000051000.1"/>
    </source>
</evidence>
<reference evidence="3" key="2">
    <citation type="submission" date="2014-09" db="EMBL/GenBank/DDBJ databases">
        <authorList>
            <person name="Martin A.A."/>
        </authorList>
    </citation>
    <scope>NUCLEOTIDE SEQUENCE</scope>
    <source>
        <strain evidence="3">ED321</strain>
    </source>
</reference>
<dbReference type="EMBL" id="LN609407">
    <property type="protein sequence ID" value="CEF61385.1"/>
    <property type="molecule type" value="Genomic_DNA"/>
</dbReference>
<keyword evidence="1" id="KW-0812">Transmembrane</keyword>
<dbReference type="GeneID" id="36373753"/>
<name>A0A090KV37_STRRB</name>
<keyword evidence="3" id="KW-1185">Reference proteome</keyword>
<sequence length="133" mass="15708">MKKVYSWFSSDNTEKIAKTIKKITSEKMLSINNKISSLSDTFFLTLSGIKEKIDNKSKIIDKSHNLLVFIIMSITFISSVFFLKKRFSWLCKCFYCSRNQNLPYPTHYPFRGQVYNSRRGRLSVDRRNSYYDA</sequence>
<reference evidence="4" key="3">
    <citation type="submission" date="2020-12" db="UniProtKB">
        <authorList>
            <consortium name="WormBaseParasite"/>
        </authorList>
    </citation>
    <scope>IDENTIFICATION</scope>
</reference>
<dbReference type="Proteomes" id="UP000035682">
    <property type="component" value="Unplaced"/>
</dbReference>
<gene>
    <name evidence="2 4 5" type="ORF">SRAE_0000051000</name>
</gene>
<dbReference type="RefSeq" id="XP_024500594.1">
    <property type="nucleotide sequence ID" value="XM_024646410.1"/>
</dbReference>
<evidence type="ECO:0000313" key="2">
    <source>
        <dbReference type="EMBL" id="CEF61385.1"/>
    </source>
</evidence>
<evidence type="ECO:0000313" key="3">
    <source>
        <dbReference type="Proteomes" id="UP000035682"/>
    </source>
</evidence>
<dbReference type="CTD" id="36373753"/>
<keyword evidence="1" id="KW-0472">Membrane</keyword>
<reference evidence="2" key="1">
    <citation type="submission" date="2014-09" db="EMBL/GenBank/DDBJ databases">
        <authorList>
            <person name="Aslett A.Martin."/>
        </authorList>
    </citation>
    <scope>NUCLEOTIDE SEQUENCE</scope>
    <source>
        <strain evidence="2">ED321 Heterogonic</strain>
    </source>
</reference>
<evidence type="ECO:0000256" key="1">
    <source>
        <dbReference type="SAM" id="Phobius"/>
    </source>
</evidence>
<accession>A0A090KV37</accession>
<keyword evidence="1" id="KW-1133">Transmembrane helix</keyword>
<dbReference type="AlphaFoldDB" id="A0A090KV37"/>